<evidence type="ECO:0000256" key="2">
    <source>
        <dbReference type="SAM" id="Phobius"/>
    </source>
</evidence>
<evidence type="ECO:0000313" key="4">
    <source>
        <dbReference type="Proteomes" id="UP000257032"/>
    </source>
</evidence>
<feature type="transmembrane region" description="Helical" evidence="2">
    <location>
        <begin position="6"/>
        <end position="26"/>
    </location>
</feature>
<sequence>MDLFLFISVIVGLTFVFLSFVIHYDFKKKKLEIEEKKVELEERKLELNKKFQEEGEEKL</sequence>
<accession>A0A3D8VIB4</accession>
<keyword evidence="2" id="KW-0472">Membrane</keyword>
<comment type="caution">
    <text evidence="3">The sequence shown here is derived from an EMBL/GenBank/DDBJ whole genome shotgun (WGS) entry which is preliminary data.</text>
</comment>
<reference evidence="3 4" key="1">
    <citation type="submission" date="2018-08" db="EMBL/GenBank/DDBJ databases">
        <title>Genome sequence of strict halophilic Halobacillus trueperi SS1 isolated from Lunsu, a salty water body of North West Himalayas.</title>
        <authorList>
            <person name="Gupta S."/>
            <person name="Sharma P."/>
            <person name="Dev K."/>
            <person name="Baumler D."/>
            <person name="Sourirajan A."/>
        </authorList>
    </citation>
    <scope>NUCLEOTIDE SEQUENCE [LARGE SCALE GENOMIC DNA]</scope>
    <source>
        <strain evidence="3 4">SS1</strain>
    </source>
</reference>
<dbReference type="EMBL" id="QTLC01000064">
    <property type="protein sequence ID" value="RDY69069.1"/>
    <property type="molecule type" value="Genomic_DNA"/>
</dbReference>
<gene>
    <name evidence="3" type="ORF">DXT76_17390</name>
</gene>
<evidence type="ECO:0000256" key="1">
    <source>
        <dbReference type="SAM" id="Coils"/>
    </source>
</evidence>
<dbReference type="RefSeq" id="WP_115894919.1">
    <property type="nucleotide sequence ID" value="NZ_QTLC01000064.1"/>
</dbReference>
<keyword evidence="2" id="KW-1133">Transmembrane helix</keyword>
<protein>
    <submittedName>
        <fullName evidence="3">Uncharacterized protein</fullName>
    </submittedName>
</protein>
<proteinExistence type="predicted"/>
<keyword evidence="2" id="KW-0812">Transmembrane</keyword>
<dbReference type="AlphaFoldDB" id="A0A3D8VIB4"/>
<organism evidence="3 4">
    <name type="scientific">Halobacillus trueperi</name>
    <dbReference type="NCBI Taxonomy" id="156205"/>
    <lineage>
        <taxon>Bacteria</taxon>
        <taxon>Bacillati</taxon>
        <taxon>Bacillota</taxon>
        <taxon>Bacilli</taxon>
        <taxon>Bacillales</taxon>
        <taxon>Bacillaceae</taxon>
        <taxon>Halobacillus</taxon>
    </lineage>
</organism>
<dbReference type="Proteomes" id="UP000257032">
    <property type="component" value="Unassembled WGS sequence"/>
</dbReference>
<evidence type="ECO:0000313" key="3">
    <source>
        <dbReference type="EMBL" id="RDY69069.1"/>
    </source>
</evidence>
<feature type="coiled-coil region" evidence="1">
    <location>
        <begin position="24"/>
        <end position="57"/>
    </location>
</feature>
<name>A0A3D8VIB4_9BACI</name>
<keyword evidence="1" id="KW-0175">Coiled coil</keyword>